<dbReference type="EMBL" id="CP042274">
    <property type="protein sequence ID" value="QDY93869.1"/>
    <property type="molecule type" value="Genomic_DNA"/>
</dbReference>
<proteinExistence type="predicted"/>
<organism evidence="1 2">
    <name type="scientific">Agrobacterium tumefaciens</name>
    <dbReference type="NCBI Taxonomy" id="358"/>
    <lineage>
        <taxon>Bacteria</taxon>
        <taxon>Pseudomonadati</taxon>
        <taxon>Pseudomonadota</taxon>
        <taxon>Alphaproteobacteria</taxon>
        <taxon>Hyphomicrobiales</taxon>
        <taxon>Rhizobiaceae</taxon>
        <taxon>Rhizobium/Agrobacterium group</taxon>
        <taxon>Agrobacterium</taxon>
        <taxon>Agrobacterium tumefaciens complex</taxon>
    </lineage>
</organism>
<sequence length="138" mass="15075">MLIKSEVLKEHGILVTGQQADGDYMDMDEVEPRSIDARLIDAAKTKLGFLEVYAYAGPERFWEDETRASGASMQLLFSDALSLTVILYLDPALSGPLISWVKANSPADALHEWTKEMHAGGGLPVAAYSPPQTSRKGH</sequence>
<protein>
    <submittedName>
        <fullName evidence="1">Uncharacterized protein</fullName>
    </submittedName>
</protein>
<gene>
    <name evidence="1" type="ORF">CG010_006865</name>
</gene>
<dbReference type="Proteomes" id="UP000222296">
    <property type="component" value="Chromosome Circular"/>
</dbReference>
<dbReference type="RefSeq" id="WP_099085354.1">
    <property type="nucleotide sequence ID" value="NZ_CP042274.1"/>
</dbReference>
<dbReference type="AlphaFoldDB" id="A0AAP9J696"/>
<reference evidence="1 2" key="1">
    <citation type="journal article" date="2017" name="Genome Announc.">
        <title>Draft Genome Sequence of Agrobacterium tumefaciens Biovar 1 Strain 186, Isolated from Walnut.</title>
        <authorList>
            <person name="Poret-Peterson A.T."/>
            <person name="Bhatnagar S."/>
            <person name="McClean A.E."/>
            <person name="Kluepfel D.A."/>
        </authorList>
    </citation>
    <scope>NUCLEOTIDE SEQUENCE [LARGE SCALE GENOMIC DNA]</scope>
    <source>
        <strain evidence="1 2">186</strain>
    </source>
</reference>
<name>A0AAP9J696_AGRTU</name>
<evidence type="ECO:0000313" key="2">
    <source>
        <dbReference type="Proteomes" id="UP000222296"/>
    </source>
</evidence>
<evidence type="ECO:0000313" key="1">
    <source>
        <dbReference type="EMBL" id="QDY93869.1"/>
    </source>
</evidence>
<accession>A0AAP9J696</accession>